<evidence type="ECO:0000256" key="1">
    <source>
        <dbReference type="ARBA" id="ARBA00004651"/>
    </source>
</evidence>
<dbReference type="AlphaFoldDB" id="A0A7C2JYT5"/>
<keyword evidence="2" id="KW-0813">Transport</keyword>
<feature type="transmembrane region" description="Helical" evidence="8">
    <location>
        <begin position="525"/>
        <end position="546"/>
    </location>
</feature>
<feature type="transmembrane region" description="Helical" evidence="8">
    <location>
        <begin position="406"/>
        <end position="426"/>
    </location>
</feature>
<keyword evidence="5 8" id="KW-1133">Transmembrane helix</keyword>
<feature type="transmembrane region" description="Helical" evidence="8">
    <location>
        <begin position="498"/>
        <end position="519"/>
    </location>
</feature>
<evidence type="ECO:0000313" key="9">
    <source>
        <dbReference type="EMBL" id="HEN14679.1"/>
    </source>
</evidence>
<evidence type="ECO:0000256" key="2">
    <source>
        <dbReference type="ARBA" id="ARBA00022448"/>
    </source>
</evidence>
<feature type="region of interest" description="Disordered" evidence="7">
    <location>
        <begin position="292"/>
        <end position="355"/>
    </location>
</feature>
<keyword evidence="6 8" id="KW-0472">Membrane</keyword>
<feature type="transmembrane region" description="Helical" evidence="8">
    <location>
        <begin position="579"/>
        <end position="596"/>
    </location>
</feature>
<dbReference type="PANTHER" id="PTHR43266:SF2">
    <property type="entry name" value="MAJOR FACILITATOR SUPERFAMILY (MFS) PROFILE DOMAIN-CONTAINING PROTEIN"/>
    <property type="match status" value="1"/>
</dbReference>
<feature type="transmembrane region" description="Helical" evidence="8">
    <location>
        <begin position="674"/>
        <end position="699"/>
    </location>
</feature>
<feature type="transmembrane region" description="Helical" evidence="8">
    <location>
        <begin position="616"/>
        <end position="636"/>
    </location>
</feature>
<evidence type="ECO:0000256" key="7">
    <source>
        <dbReference type="SAM" id="MobiDB-lite"/>
    </source>
</evidence>
<dbReference type="PANTHER" id="PTHR43266">
    <property type="entry name" value="MACROLIDE-EFFLUX PROTEIN"/>
    <property type="match status" value="1"/>
</dbReference>
<dbReference type="GO" id="GO:0022857">
    <property type="term" value="F:transmembrane transporter activity"/>
    <property type="evidence" value="ECO:0007669"/>
    <property type="project" value="InterPro"/>
</dbReference>
<dbReference type="GO" id="GO:0005886">
    <property type="term" value="C:plasma membrane"/>
    <property type="evidence" value="ECO:0007669"/>
    <property type="project" value="UniProtKB-SubCell"/>
</dbReference>
<dbReference type="CDD" id="cd06173">
    <property type="entry name" value="MFS_MefA_like"/>
    <property type="match status" value="1"/>
</dbReference>
<evidence type="ECO:0000256" key="3">
    <source>
        <dbReference type="ARBA" id="ARBA00022475"/>
    </source>
</evidence>
<dbReference type="Pfam" id="PF07690">
    <property type="entry name" value="MFS_1"/>
    <property type="match status" value="1"/>
</dbReference>
<keyword evidence="4 8" id="KW-0812">Transmembrane</keyword>
<accession>A0A7C2JYT5</accession>
<reference evidence="9" key="1">
    <citation type="journal article" date="2020" name="mSystems">
        <title>Genome- and Community-Level Interaction Insights into Carbon Utilization and Element Cycling Functions of Hydrothermarchaeota in Hydrothermal Sediment.</title>
        <authorList>
            <person name="Zhou Z."/>
            <person name="Liu Y."/>
            <person name="Xu W."/>
            <person name="Pan J."/>
            <person name="Luo Z.H."/>
            <person name="Li M."/>
        </authorList>
    </citation>
    <scope>NUCLEOTIDE SEQUENCE [LARGE SCALE GENOMIC DNA]</scope>
    <source>
        <strain evidence="9">SpSt-339</strain>
    </source>
</reference>
<feature type="transmembrane region" description="Helical" evidence="8">
    <location>
        <begin position="648"/>
        <end position="668"/>
    </location>
</feature>
<evidence type="ECO:0000256" key="8">
    <source>
        <dbReference type="SAM" id="Phobius"/>
    </source>
</evidence>
<feature type="region of interest" description="Disordered" evidence="7">
    <location>
        <begin position="257"/>
        <end position="276"/>
    </location>
</feature>
<comment type="caution">
    <text evidence="9">The sequence shown here is derived from an EMBL/GenBank/DDBJ whole genome shotgun (WGS) entry which is preliminary data.</text>
</comment>
<evidence type="ECO:0000256" key="5">
    <source>
        <dbReference type="ARBA" id="ARBA00022989"/>
    </source>
</evidence>
<feature type="transmembrane region" description="Helical" evidence="8">
    <location>
        <begin position="745"/>
        <end position="762"/>
    </location>
</feature>
<dbReference type="SUPFAM" id="SSF103473">
    <property type="entry name" value="MFS general substrate transporter"/>
    <property type="match status" value="1"/>
</dbReference>
<comment type="subcellular location">
    <subcellularLocation>
        <location evidence="1">Cell membrane</location>
        <topology evidence="1">Multi-pass membrane protein</topology>
    </subcellularLocation>
</comment>
<feature type="compositionally biased region" description="Basic and acidic residues" evidence="7">
    <location>
        <begin position="257"/>
        <end position="275"/>
    </location>
</feature>
<sequence length="789" mass="85045">MIEQFVVDPQRLLQVPLFLEALSLIQPRIQPDHHAAVALVHVLKRRGGLGEQPLVIGRVDVVGLGLLVSAQRQVELRPEHVDFRRGPRLVLVGILGLVDERAEPLPGRFVLLERRLKHLPRLADEVAGPLLVVPPRPLIGGGLGLDDLHAGLAQQDLSLFRVGVGGLRMIGAVLDELGEEGQRLVELFDLPLGAAGGPRAFQQRDRLFVGNHLANVVRNAGPGRKLVQVEQRHVVILAVAERRHELTIGLLGRRHAGVERQHDGTQPTQDRELLRHGSTSTDAFQAFRQNRRWPHGTASGRSVQNGEARALSRKARGNWQSRSNSPRIPRGDVVLRKPRDSTPAARPPHGTIMAAPSPSISDRRSFWGLNVTQFLGAFNDNLFKQLVLLLSVKLAVDSREHNLQGVAMFVFALPFVLLSGVCGVLSDRTSKRTIIVSSKVLEIAAMLLGTIAFLSGSLTALMVVLFLMGAQSAYFGPAKYGILPELFRPAELPRINGWMLMLTFLSIILGQTLAGQLMTVLGDRLWLGSLSCVAIAVAGTATAVMIRHTPVAHPNLPISPSAVFIPPETRRLLSRNRPLLQVLLVTSVFWLVGGVYNQGVNDLGILQLRISEAATGLLAACASVGIAVGCAVAGRLSQGRFAAELVRYGLWGMIAMLGLLSLPGPLAGGTMLGLYGAGVVLVLLGAAAGLFAVPLQVYLQAMSPPEQKGQIIGTMNVCNWIGILFSGVIHFGVNFALAKANLPPNLIFLAAVIPLLLLAAIYHPQTQALTTDHEPAAWEPTDALVEPQQ</sequence>
<dbReference type="Gene3D" id="1.20.1250.20">
    <property type="entry name" value="MFS general substrate transporter like domains"/>
    <property type="match status" value="1"/>
</dbReference>
<feature type="transmembrane region" description="Helical" evidence="8">
    <location>
        <begin position="711"/>
        <end position="733"/>
    </location>
</feature>
<dbReference type="InterPro" id="IPR011701">
    <property type="entry name" value="MFS"/>
</dbReference>
<gene>
    <name evidence="9" type="ORF">ENQ76_04315</name>
</gene>
<organism evidence="9">
    <name type="scientific">Schlesneria paludicola</name>
    <dbReference type="NCBI Taxonomy" id="360056"/>
    <lineage>
        <taxon>Bacteria</taxon>
        <taxon>Pseudomonadati</taxon>
        <taxon>Planctomycetota</taxon>
        <taxon>Planctomycetia</taxon>
        <taxon>Planctomycetales</taxon>
        <taxon>Planctomycetaceae</taxon>
        <taxon>Schlesneria</taxon>
    </lineage>
</organism>
<protein>
    <submittedName>
        <fullName evidence="9">MFS transporter</fullName>
    </submittedName>
</protein>
<dbReference type="InterPro" id="IPR036259">
    <property type="entry name" value="MFS_trans_sf"/>
</dbReference>
<evidence type="ECO:0000256" key="6">
    <source>
        <dbReference type="ARBA" id="ARBA00023136"/>
    </source>
</evidence>
<name>A0A7C2JYT5_9PLAN</name>
<feature type="compositionally biased region" description="Basic and acidic residues" evidence="7">
    <location>
        <begin position="329"/>
        <end position="340"/>
    </location>
</feature>
<evidence type="ECO:0000256" key="4">
    <source>
        <dbReference type="ARBA" id="ARBA00022692"/>
    </source>
</evidence>
<keyword evidence="3" id="KW-1003">Cell membrane</keyword>
<proteinExistence type="predicted"/>
<dbReference type="EMBL" id="DSOK01000129">
    <property type="protein sequence ID" value="HEN14679.1"/>
    <property type="molecule type" value="Genomic_DNA"/>
</dbReference>